<evidence type="ECO:0000256" key="1">
    <source>
        <dbReference type="ARBA" id="ARBA00000085"/>
    </source>
</evidence>
<feature type="transmembrane region" description="Helical" evidence="13">
    <location>
        <begin position="776"/>
        <end position="798"/>
    </location>
</feature>
<dbReference type="InterPro" id="IPR018060">
    <property type="entry name" value="HTH_AraC"/>
</dbReference>
<evidence type="ECO:0000256" key="7">
    <source>
        <dbReference type="ARBA" id="ARBA00022840"/>
    </source>
</evidence>
<keyword evidence="13" id="KW-1133">Transmembrane helix</keyword>
<evidence type="ECO:0000256" key="4">
    <source>
        <dbReference type="ARBA" id="ARBA00022679"/>
    </source>
</evidence>
<dbReference type="PROSITE" id="PS01124">
    <property type="entry name" value="HTH_ARAC_FAMILY_2"/>
    <property type="match status" value="1"/>
</dbReference>
<dbReference type="InterPro" id="IPR013783">
    <property type="entry name" value="Ig-like_fold"/>
</dbReference>
<dbReference type="FunFam" id="3.40.50.2300:FF:000138">
    <property type="entry name" value="Two-component system sensor histidine kinase/response regulator"/>
    <property type="match status" value="1"/>
</dbReference>
<evidence type="ECO:0000256" key="12">
    <source>
        <dbReference type="PROSITE-ProRule" id="PRU00169"/>
    </source>
</evidence>
<dbReference type="Gene3D" id="2.130.10.10">
    <property type="entry name" value="YVTN repeat-like/Quinoprotein amine dehydrogenase"/>
    <property type="match status" value="3"/>
</dbReference>
<dbReference type="OrthoDB" id="717811at2"/>
<reference evidence="17 19" key="1">
    <citation type="submission" date="2018-09" db="EMBL/GenBank/DDBJ databases">
        <title>Murine metabolic-syndrome-specific gut microbial biobank.</title>
        <authorList>
            <person name="Liu C."/>
        </authorList>
    </citation>
    <scope>NUCLEOTIDE SEQUENCE [LARGE SCALE GENOMIC DNA]</scope>
    <source>
        <strain evidence="17 19">0.1X-D8-26</strain>
    </source>
</reference>
<dbReference type="GO" id="GO:0003700">
    <property type="term" value="F:DNA-binding transcription factor activity"/>
    <property type="evidence" value="ECO:0007669"/>
    <property type="project" value="InterPro"/>
</dbReference>
<dbReference type="PROSITE" id="PS50109">
    <property type="entry name" value="HIS_KIN"/>
    <property type="match status" value="1"/>
</dbReference>
<dbReference type="InterPro" id="IPR003661">
    <property type="entry name" value="HisK_dim/P_dom"/>
</dbReference>
<dbReference type="Proteomes" id="UP000298073">
    <property type="component" value="Unassembled WGS sequence"/>
</dbReference>
<dbReference type="Pfam" id="PF07494">
    <property type="entry name" value="Reg_prop"/>
    <property type="match status" value="1"/>
</dbReference>
<feature type="modified residue" description="4-aspartylphosphate" evidence="12">
    <location>
        <position position="1127"/>
    </location>
</feature>
<dbReference type="FunFam" id="1.10.10.60:FF:000284">
    <property type="entry name" value="Two-component system sensor histidine kinase/response regulator"/>
    <property type="match status" value="1"/>
</dbReference>
<keyword evidence="13" id="KW-0812">Transmembrane</keyword>
<dbReference type="PANTHER" id="PTHR43547">
    <property type="entry name" value="TWO-COMPONENT HISTIDINE KINASE"/>
    <property type="match status" value="1"/>
</dbReference>
<dbReference type="FunFam" id="2.130.10.10:FF:001710">
    <property type="entry name" value="Two-component system sensor histidine kinase/response regulator, hybrid (One-component system)"/>
    <property type="match status" value="1"/>
</dbReference>
<evidence type="ECO:0000256" key="2">
    <source>
        <dbReference type="ARBA" id="ARBA00012438"/>
    </source>
</evidence>
<dbReference type="InterPro" id="IPR036097">
    <property type="entry name" value="HisK_dim/P_sf"/>
</dbReference>
<dbReference type="InterPro" id="IPR018062">
    <property type="entry name" value="HTH_AraC-typ_CS"/>
</dbReference>
<dbReference type="SUPFAM" id="SSF52172">
    <property type="entry name" value="CheY-like"/>
    <property type="match status" value="1"/>
</dbReference>
<dbReference type="InterPro" id="IPR011123">
    <property type="entry name" value="Y_Y_Y"/>
</dbReference>
<keyword evidence="8" id="KW-0902">Two-component regulatory system</keyword>
<evidence type="ECO:0000256" key="3">
    <source>
        <dbReference type="ARBA" id="ARBA00022553"/>
    </source>
</evidence>
<dbReference type="RefSeq" id="WP_121766618.1">
    <property type="nucleotide sequence ID" value="NZ_CABIXU010000112.1"/>
</dbReference>
<dbReference type="FunFam" id="2.60.40.10:FF:000791">
    <property type="entry name" value="Two-component system sensor histidine kinase/response regulator"/>
    <property type="match status" value="1"/>
</dbReference>
<dbReference type="STRING" id="1235814.GCA_000613385_02230"/>
<dbReference type="GO" id="GO:0005524">
    <property type="term" value="F:ATP binding"/>
    <property type="evidence" value="ECO:0007669"/>
    <property type="project" value="UniProtKB-KW"/>
</dbReference>
<dbReference type="InterPro" id="IPR003594">
    <property type="entry name" value="HATPase_dom"/>
</dbReference>
<keyword evidence="10" id="KW-0238">DNA-binding</keyword>
<evidence type="ECO:0000256" key="8">
    <source>
        <dbReference type="ARBA" id="ARBA00023012"/>
    </source>
</evidence>
<evidence type="ECO:0000259" key="15">
    <source>
        <dbReference type="PROSITE" id="PS50109"/>
    </source>
</evidence>
<dbReference type="InterPro" id="IPR009057">
    <property type="entry name" value="Homeodomain-like_sf"/>
</dbReference>
<dbReference type="PROSITE" id="PS50110">
    <property type="entry name" value="RESPONSE_REGULATORY"/>
    <property type="match status" value="1"/>
</dbReference>
<organism evidence="17 19">
    <name type="scientific">Bacteroides acidifaciens</name>
    <dbReference type="NCBI Taxonomy" id="85831"/>
    <lineage>
        <taxon>Bacteria</taxon>
        <taxon>Pseudomonadati</taxon>
        <taxon>Bacteroidota</taxon>
        <taxon>Bacteroidia</taxon>
        <taxon>Bacteroidales</taxon>
        <taxon>Bacteroidaceae</taxon>
        <taxon>Bacteroides</taxon>
    </lineage>
</organism>
<dbReference type="Pfam" id="PF12833">
    <property type="entry name" value="HTH_18"/>
    <property type="match status" value="1"/>
</dbReference>
<dbReference type="Gene3D" id="3.40.50.2300">
    <property type="match status" value="1"/>
</dbReference>
<dbReference type="InterPro" id="IPR005467">
    <property type="entry name" value="His_kinase_dom"/>
</dbReference>
<keyword evidence="7" id="KW-0067">ATP-binding</keyword>
<dbReference type="Pfam" id="PF02518">
    <property type="entry name" value="HATPase_c"/>
    <property type="match status" value="1"/>
</dbReference>
<dbReference type="EMBL" id="SPPV01000096">
    <property type="protein sequence ID" value="TFU44789.1"/>
    <property type="molecule type" value="Genomic_DNA"/>
</dbReference>
<evidence type="ECO:0000259" key="14">
    <source>
        <dbReference type="PROSITE" id="PS01124"/>
    </source>
</evidence>
<dbReference type="CDD" id="cd17574">
    <property type="entry name" value="REC_OmpR"/>
    <property type="match status" value="1"/>
</dbReference>
<evidence type="ECO:0000256" key="6">
    <source>
        <dbReference type="ARBA" id="ARBA00022777"/>
    </source>
</evidence>
<dbReference type="SMART" id="SM00342">
    <property type="entry name" value="HTH_ARAC"/>
    <property type="match status" value="1"/>
</dbReference>
<dbReference type="SMART" id="SM00448">
    <property type="entry name" value="REC"/>
    <property type="match status" value="1"/>
</dbReference>
<dbReference type="SUPFAM" id="SSF63829">
    <property type="entry name" value="Calcium-dependent phosphotriesterase"/>
    <property type="match status" value="1"/>
</dbReference>
<dbReference type="EMBL" id="RAZM01000044">
    <property type="protein sequence ID" value="RLT79557.1"/>
    <property type="molecule type" value="Genomic_DNA"/>
</dbReference>
<evidence type="ECO:0000313" key="17">
    <source>
        <dbReference type="EMBL" id="RLT79557.1"/>
    </source>
</evidence>
<dbReference type="SMART" id="SM00387">
    <property type="entry name" value="HATPase_c"/>
    <property type="match status" value="1"/>
</dbReference>
<dbReference type="InterPro" id="IPR011110">
    <property type="entry name" value="Reg_prop"/>
</dbReference>
<dbReference type="SUPFAM" id="SSF101898">
    <property type="entry name" value="NHL repeat"/>
    <property type="match status" value="2"/>
</dbReference>
<dbReference type="PRINTS" id="PR00344">
    <property type="entry name" value="BCTRLSENSOR"/>
</dbReference>
<evidence type="ECO:0000256" key="10">
    <source>
        <dbReference type="ARBA" id="ARBA00023125"/>
    </source>
</evidence>
<feature type="domain" description="HTH araC/xylS-type" evidence="14">
    <location>
        <begin position="1228"/>
        <end position="1327"/>
    </location>
</feature>
<dbReference type="Pfam" id="PF00072">
    <property type="entry name" value="Response_reg"/>
    <property type="match status" value="1"/>
</dbReference>
<dbReference type="SUPFAM" id="SSF55874">
    <property type="entry name" value="ATPase domain of HSP90 chaperone/DNA topoisomerase II/histidine kinase"/>
    <property type="match status" value="1"/>
</dbReference>
<sequence length="1336" mass="152459">MSSFEKMRRCLLFVLLFISSTVSKGQIYKYIGLEDGLNNQKIYHIQKDQRGYMWFLTQEGIDRYDGKHIKHYNFSDDRMKLDSRIALNWLYMDSGNVLWVIGQKGRIFRYDSQHDKFELVYVHPELIRNKSQAFLNYGYLDKNDCIWLCCKDSITWYNIHTGKPLYISASVIGEITAIEQADGNHFFIGTGSGLFRARIEEGELKLVSDEALESIDTPVHELYYHAVSNQLFVGTYKEGILMYDMGGTGEIISCQSPNNVEVNQIVALNAHELLVATGGKGVYKLDVNTCMSEPYITADYSSYNGMNGNNINDIYVDEEERIWLANYPTGITVRNNRYRSYDLIRHSLGNNRSLVNDQVHDVMEDSDGDLWFATSNGISLYQTATKEWRSFFSSFDPVPDDENHIFLALCEVSPGVIWVGGFTSGIYKIEKNKGFKISYLSPAAIAGVRPDQYIFDIKKDSAGNIWSGGYYHLKRINLETKDVRLYPGVSSITTILEKDFRQMWIGTRMGLYLLDKQSGVYQYIDLPVESLYICALYQREDGILYIGTRGAGLLVYDINKKKFIHQYRSDNCALLSDNIYTILPRQDGSLLMGTENGITIYSPEGHFFRNWTREQGLMSVNFNAGSATVYNKSALVFGGNDGAVKFPTDIEIPEPHYSRLLLRDFMIAYHPVYPGDEGSPLEKDIDETDRLELAYGQNTFSLDVVSINYDYPSNILFSWKIDGYHKEWSRPSQDNRILVRNLPPGNYTLQIRAVSNEEKYKTYETRNIQIVITPPVWASVWAMVGYAILLVLVMGGIFRVIMLHKQKKVSDEKTRFFINTAHDIRTPLTLIKAPLEEVVENCMVAERAIPHMNMALKNVNTLLQLTTNLINFERIDVYSSTLYVSEYELNTYMNDVCATFRKYAEMKHVRFVYESNFDYLNVWFDSDKMGSILKNILSNALKYTPEDGSVCIYACEEGNTWSIEVKDTGIGIPSGEQKKLFRNCFRGSNVVNLKVTGSGIGLMLVYKLVKLHKGKIQIQSAERQGTCVRITFPKGNAHLHKAKFISPKVPDERPEAIIPRGTSALPAMETSRINSSLQRILIVEDNDDLRNYLVDMLSTSYNIQSCPNGKDALVIIREFNPELVISDIMMPEMSGDELCATIKGELEMSHIPVILLTALGDEKHMLEGLEIGADAYIIKPFSVGILKATIKNILTNRTLLRQVYNSIQDEEQDFPVNCTNTLDWKFIASVKECIEKNMGDSDFNVEMLSSQHHMSRTSFFNKLKALTGYAPADYIRMIRLQHAAQLLKQDEYTITEIADMVGFSDAKYFREVFKKYYGVSPSKYVESDRIHSQLSE</sequence>
<evidence type="ECO:0000313" key="18">
    <source>
        <dbReference type="EMBL" id="TFU44789.1"/>
    </source>
</evidence>
<dbReference type="InterPro" id="IPR001789">
    <property type="entry name" value="Sig_transdc_resp-reg_receiver"/>
</dbReference>
<dbReference type="FunFam" id="3.30.565.10:FF:000037">
    <property type="entry name" value="Hybrid sensor histidine kinase/response regulator"/>
    <property type="match status" value="1"/>
</dbReference>
<dbReference type="Gene3D" id="2.60.40.10">
    <property type="entry name" value="Immunoglobulins"/>
    <property type="match status" value="1"/>
</dbReference>
<dbReference type="Gene3D" id="1.10.287.130">
    <property type="match status" value="1"/>
</dbReference>
<dbReference type="SUPFAM" id="SSF47384">
    <property type="entry name" value="Homodimeric domain of signal transducing histidine kinase"/>
    <property type="match status" value="1"/>
</dbReference>
<comment type="catalytic activity">
    <reaction evidence="1">
        <text>ATP + protein L-histidine = ADP + protein N-phospho-L-histidine.</text>
        <dbReference type="EC" id="2.7.13.3"/>
    </reaction>
</comment>
<keyword evidence="6 17" id="KW-0418">Kinase</keyword>
<gene>
    <name evidence="17" type="ORF">D7Y07_13130</name>
    <name evidence="18" type="ORF">E4T97_21170</name>
</gene>
<reference evidence="18 20" key="2">
    <citation type="submission" date="2019-03" db="EMBL/GenBank/DDBJ databases">
        <title>Diversity of the mouse oral microbiome.</title>
        <authorList>
            <person name="Joseph S."/>
            <person name="Aduse-Opoku J."/>
            <person name="Curtis M."/>
            <person name="Wade W."/>
            <person name="Hashim A."/>
        </authorList>
    </citation>
    <scope>NUCLEOTIDE SEQUENCE [LARGE SCALE GENOMIC DNA]</scope>
    <source>
        <strain evidence="18 20">P2318</strain>
    </source>
</reference>
<name>A0A3L8A8V4_9BACE</name>
<evidence type="ECO:0000259" key="16">
    <source>
        <dbReference type="PROSITE" id="PS50110"/>
    </source>
</evidence>
<dbReference type="CDD" id="cd00082">
    <property type="entry name" value="HisKA"/>
    <property type="match status" value="1"/>
</dbReference>
<evidence type="ECO:0000256" key="11">
    <source>
        <dbReference type="ARBA" id="ARBA00023163"/>
    </source>
</evidence>
<evidence type="ECO:0000256" key="5">
    <source>
        <dbReference type="ARBA" id="ARBA00022741"/>
    </source>
</evidence>
<dbReference type="InterPro" id="IPR004358">
    <property type="entry name" value="Sig_transdc_His_kin-like_C"/>
</dbReference>
<dbReference type="CDD" id="cd00075">
    <property type="entry name" value="HATPase"/>
    <property type="match status" value="1"/>
</dbReference>
<dbReference type="GO" id="GO:0043565">
    <property type="term" value="F:sequence-specific DNA binding"/>
    <property type="evidence" value="ECO:0007669"/>
    <property type="project" value="InterPro"/>
</dbReference>
<keyword evidence="13" id="KW-0472">Membrane</keyword>
<keyword evidence="5" id="KW-0547">Nucleotide-binding</keyword>
<keyword evidence="3 12" id="KW-0597">Phosphoprotein</keyword>
<keyword evidence="4" id="KW-0808">Transferase</keyword>
<dbReference type="EC" id="2.7.13.3" evidence="2"/>
<evidence type="ECO:0000256" key="13">
    <source>
        <dbReference type="SAM" id="Phobius"/>
    </source>
</evidence>
<dbReference type="Pfam" id="PF07495">
    <property type="entry name" value="Y_Y_Y"/>
    <property type="match status" value="1"/>
</dbReference>
<dbReference type="InterPro" id="IPR036890">
    <property type="entry name" value="HATPase_C_sf"/>
</dbReference>
<dbReference type="Gene3D" id="3.30.565.10">
    <property type="entry name" value="Histidine kinase-like ATPase, C-terminal domain"/>
    <property type="match status" value="1"/>
</dbReference>
<dbReference type="SUPFAM" id="SSF46689">
    <property type="entry name" value="Homeodomain-like"/>
    <property type="match status" value="1"/>
</dbReference>
<dbReference type="Gene3D" id="1.10.10.60">
    <property type="entry name" value="Homeodomain-like"/>
    <property type="match status" value="1"/>
</dbReference>
<dbReference type="PANTHER" id="PTHR43547:SF2">
    <property type="entry name" value="HYBRID SIGNAL TRANSDUCTION HISTIDINE KINASE C"/>
    <property type="match status" value="1"/>
</dbReference>
<dbReference type="InterPro" id="IPR015943">
    <property type="entry name" value="WD40/YVTN_repeat-like_dom_sf"/>
</dbReference>
<keyword evidence="11" id="KW-0804">Transcription</keyword>
<evidence type="ECO:0000313" key="20">
    <source>
        <dbReference type="Proteomes" id="UP000298073"/>
    </source>
</evidence>
<comment type="caution">
    <text evidence="17">The sequence shown here is derived from an EMBL/GenBank/DDBJ whole genome shotgun (WGS) entry which is preliminary data.</text>
</comment>
<proteinExistence type="predicted"/>
<feature type="domain" description="Response regulatory" evidence="16">
    <location>
        <begin position="1079"/>
        <end position="1194"/>
    </location>
</feature>
<evidence type="ECO:0000256" key="9">
    <source>
        <dbReference type="ARBA" id="ARBA00023015"/>
    </source>
</evidence>
<protein>
    <recommendedName>
        <fullName evidence="2">histidine kinase</fullName>
        <ecNumber evidence="2">2.7.13.3</ecNumber>
    </recommendedName>
</protein>
<dbReference type="GO" id="GO:0000155">
    <property type="term" value="F:phosphorelay sensor kinase activity"/>
    <property type="evidence" value="ECO:0007669"/>
    <property type="project" value="InterPro"/>
</dbReference>
<dbReference type="Proteomes" id="UP000267159">
    <property type="component" value="Unassembled WGS sequence"/>
</dbReference>
<accession>A0A3L8A8V4</accession>
<feature type="domain" description="Histidine kinase" evidence="15">
    <location>
        <begin position="819"/>
        <end position="1036"/>
    </location>
</feature>
<evidence type="ECO:0000313" key="19">
    <source>
        <dbReference type="Proteomes" id="UP000267159"/>
    </source>
</evidence>
<keyword evidence="9" id="KW-0805">Transcription regulation</keyword>
<dbReference type="PROSITE" id="PS00041">
    <property type="entry name" value="HTH_ARAC_FAMILY_1"/>
    <property type="match status" value="1"/>
</dbReference>
<dbReference type="InterPro" id="IPR011006">
    <property type="entry name" value="CheY-like_superfamily"/>
</dbReference>